<keyword evidence="4" id="KW-1185">Reference proteome</keyword>
<dbReference type="AlphaFoldDB" id="A0A6A5UN49"/>
<reference evidence="3" key="1">
    <citation type="journal article" date="2020" name="Stud. Mycol.">
        <title>101 Dothideomycetes genomes: a test case for predicting lifestyles and emergence of pathogens.</title>
        <authorList>
            <person name="Haridas S."/>
            <person name="Albert R."/>
            <person name="Binder M."/>
            <person name="Bloem J."/>
            <person name="Labutti K."/>
            <person name="Salamov A."/>
            <person name="Andreopoulos B."/>
            <person name="Baker S."/>
            <person name="Barry K."/>
            <person name="Bills G."/>
            <person name="Bluhm B."/>
            <person name="Cannon C."/>
            <person name="Castanera R."/>
            <person name="Culley D."/>
            <person name="Daum C."/>
            <person name="Ezra D."/>
            <person name="Gonzalez J."/>
            <person name="Henrissat B."/>
            <person name="Kuo A."/>
            <person name="Liang C."/>
            <person name="Lipzen A."/>
            <person name="Lutzoni F."/>
            <person name="Magnuson J."/>
            <person name="Mondo S."/>
            <person name="Nolan M."/>
            <person name="Ohm R."/>
            <person name="Pangilinan J."/>
            <person name="Park H.-J."/>
            <person name="Ramirez L."/>
            <person name="Alfaro M."/>
            <person name="Sun H."/>
            <person name="Tritt A."/>
            <person name="Yoshinaga Y."/>
            <person name="Zwiers L.-H."/>
            <person name="Turgeon B."/>
            <person name="Goodwin S."/>
            <person name="Spatafora J."/>
            <person name="Crous P."/>
            <person name="Grigoriev I."/>
        </authorList>
    </citation>
    <scope>NUCLEOTIDE SEQUENCE</scope>
    <source>
        <strain evidence="3">CBS 107.79</strain>
    </source>
</reference>
<feature type="compositionally biased region" description="Basic and acidic residues" evidence="1">
    <location>
        <begin position="295"/>
        <end position="306"/>
    </location>
</feature>
<dbReference type="GO" id="GO:0016020">
    <property type="term" value="C:membrane"/>
    <property type="evidence" value="ECO:0007669"/>
    <property type="project" value="InterPro"/>
</dbReference>
<dbReference type="OrthoDB" id="71600at2759"/>
<evidence type="ECO:0008006" key="5">
    <source>
        <dbReference type="Google" id="ProtNLM"/>
    </source>
</evidence>
<dbReference type="SUPFAM" id="SSF48652">
    <property type="entry name" value="Tetraspanin"/>
    <property type="match status" value="1"/>
</dbReference>
<accession>A0A6A5UN49</accession>
<evidence type="ECO:0000256" key="1">
    <source>
        <dbReference type="SAM" id="MobiDB-lite"/>
    </source>
</evidence>
<dbReference type="InterPro" id="IPR008952">
    <property type="entry name" value="Tetraspanin_EC2_sf"/>
</dbReference>
<dbReference type="Proteomes" id="UP000800036">
    <property type="component" value="Unassembled WGS sequence"/>
</dbReference>
<evidence type="ECO:0000313" key="3">
    <source>
        <dbReference type="EMBL" id="KAF1966275.1"/>
    </source>
</evidence>
<feature type="transmembrane region" description="Helical" evidence="2">
    <location>
        <begin position="185"/>
        <end position="206"/>
    </location>
</feature>
<dbReference type="EMBL" id="ML976749">
    <property type="protein sequence ID" value="KAF1966275.1"/>
    <property type="molecule type" value="Genomic_DNA"/>
</dbReference>
<organism evidence="3 4">
    <name type="scientific">Bimuria novae-zelandiae CBS 107.79</name>
    <dbReference type="NCBI Taxonomy" id="1447943"/>
    <lineage>
        <taxon>Eukaryota</taxon>
        <taxon>Fungi</taxon>
        <taxon>Dikarya</taxon>
        <taxon>Ascomycota</taxon>
        <taxon>Pezizomycotina</taxon>
        <taxon>Dothideomycetes</taxon>
        <taxon>Pleosporomycetidae</taxon>
        <taxon>Pleosporales</taxon>
        <taxon>Massarineae</taxon>
        <taxon>Didymosphaeriaceae</taxon>
        <taxon>Bimuria</taxon>
    </lineage>
</organism>
<feature type="transmembrane region" description="Helical" evidence="2">
    <location>
        <begin position="41"/>
        <end position="61"/>
    </location>
</feature>
<evidence type="ECO:0000256" key="2">
    <source>
        <dbReference type="SAM" id="Phobius"/>
    </source>
</evidence>
<feature type="transmembrane region" description="Helical" evidence="2">
    <location>
        <begin position="82"/>
        <end position="102"/>
    </location>
</feature>
<sequence length="306" mass="34055">MTYTRKQVVTTVSVVYLILVTALSGYATSFANKLSLPLPNGLTYATTVLPAVSGILLELGYDLTRSQERHKRLKRGEIRRPPLVIVANTIIFIYSTVVITLLGTHAAPPSGLDCGLRSRWEHLYRTKNAEAVRTIQDTFNCCGLKNSRDMAWPFPDKTHKPTACEEMLGHTNSCLGPWKGEEQHMAGILMAVVALVFVWQFAIIAIPTQRESWFHNVVPDRVSRMLADEEHGGGDNPRGAIEYLPNFNRYSDRVEEEHSDGEVENGARKAIDSATEHVESALEGRSNNAAGQERGPLENEWLRPSS</sequence>
<keyword evidence="2" id="KW-0472">Membrane</keyword>
<keyword evidence="2" id="KW-1133">Transmembrane helix</keyword>
<feature type="transmembrane region" description="Helical" evidence="2">
    <location>
        <begin position="7"/>
        <end position="29"/>
    </location>
</feature>
<feature type="region of interest" description="Disordered" evidence="1">
    <location>
        <begin position="275"/>
        <end position="306"/>
    </location>
</feature>
<keyword evidence="2" id="KW-0812">Transmembrane</keyword>
<name>A0A6A5UN49_9PLEO</name>
<evidence type="ECO:0000313" key="4">
    <source>
        <dbReference type="Proteomes" id="UP000800036"/>
    </source>
</evidence>
<gene>
    <name evidence="3" type="ORF">BU23DRAFT_560431</name>
</gene>
<protein>
    <recommendedName>
        <fullName evidence="5">Tetraspanin Tsp3</fullName>
    </recommendedName>
</protein>
<proteinExistence type="predicted"/>